<name>A0A285SFH0_9HYPH</name>
<dbReference type="RefSeq" id="WP_097174810.1">
    <property type="nucleotide sequence ID" value="NZ_OBML01000005.1"/>
</dbReference>
<proteinExistence type="predicted"/>
<feature type="transmembrane region" description="Helical" evidence="1">
    <location>
        <begin position="469"/>
        <end position="489"/>
    </location>
</feature>
<keyword evidence="4" id="KW-1185">Reference proteome</keyword>
<dbReference type="AlphaFoldDB" id="A0A285SFH0"/>
<dbReference type="PANTHER" id="PTHR35342">
    <property type="entry name" value="TRICARBOXYLIC TRANSPORT PROTEIN"/>
    <property type="match status" value="1"/>
</dbReference>
<feature type="transmembrane region" description="Helical" evidence="1">
    <location>
        <begin position="257"/>
        <end position="278"/>
    </location>
</feature>
<feature type="transmembrane region" description="Helical" evidence="1">
    <location>
        <begin position="352"/>
        <end position="376"/>
    </location>
</feature>
<feature type="transmembrane region" description="Helical" evidence="1">
    <location>
        <begin position="196"/>
        <end position="213"/>
    </location>
</feature>
<evidence type="ECO:0000313" key="4">
    <source>
        <dbReference type="Proteomes" id="UP000219331"/>
    </source>
</evidence>
<feature type="transmembrane region" description="Helical" evidence="1">
    <location>
        <begin position="112"/>
        <end position="132"/>
    </location>
</feature>
<dbReference type="STRING" id="538381.GCA_001696535_02181"/>
<organism evidence="3 4">
    <name type="scientific">Stappia indica</name>
    <dbReference type="NCBI Taxonomy" id="538381"/>
    <lineage>
        <taxon>Bacteria</taxon>
        <taxon>Pseudomonadati</taxon>
        <taxon>Pseudomonadota</taxon>
        <taxon>Alphaproteobacteria</taxon>
        <taxon>Hyphomicrobiales</taxon>
        <taxon>Stappiaceae</taxon>
        <taxon>Stappia</taxon>
    </lineage>
</organism>
<feature type="transmembrane region" description="Helical" evidence="1">
    <location>
        <begin position="388"/>
        <end position="406"/>
    </location>
</feature>
<dbReference type="PANTHER" id="PTHR35342:SF5">
    <property type="entry name" value="TRICARBOXYLIC TRANSPORT PROTEIN"/>
    <property type="match status" value="1"/>
</dbReference>
<evidence type="ECO:0000313" key="3">
    <source>
        <dbReference type="EMBL" id="SOC06501.1"/>
    </source>
</evidence>
<sequence>MDFFLNAASAVMATGPLVAMLGATLLGVLIGALPGLNPVMAIALLLPLTYSMDPLVALAMVAGIYNGSMYGGAIPAILLRIPGTPASIATTFDGFPMAEKGEAAKALKIACWSSAIGGIASALALMTVGPLLARATLYFGPAEYFWIAIFGMASVGVMVGSDPVKGIMAAVLGLLLGTVGIDQLSGQARYTFDQPWLLGGLDLVVVLVGLYALPPVLQLAEKCDLEGLSAAQLRLASVPFRKGEVRGLLPTWGRSSLIGIFVGILPGAGGNIAAFLSYNAAKNASSEPDSFGKGNPQGVAAAECGNNADNAASMIPALTLGIPGNVVAALVLSALMIHGLQPGPQLFHQNPVLVGGFMIEMLLTSVLILLVGGAAATRIFAQIQRLPGVLLVPSILVLMCVGVYVINGRPVDLWVMLAAGAAGYLLEKLNVPLAPIILGMILGPMAEQSVRRALLISRGDPVDLLTRPISAVLAAATLAMILWPVMKALKRRRAKKMSENNA</sequence>
<dbReference type="InterPro" id="IPR002823">
    <property type="entry name" value="DUF112_TM"/>
</dbReference>
<reference evidence="3 4" key="1">
    <citation type="submission" date="2017-08" db="EMBL/GenBank/DDBJ databases">
        <authorList>
            <person name="de Groot N.N."/>
        </authorList>
    </citation>
    <scope>NUCLEOTIDE SEQUENCE [LARGE SCALE GENOMIC DNA]</scope>
    <source>
        <strain evidence="3 4">USBA 352</strain>
    </source>
</reference>
<gene>
    <name evidence="3" type="ORF">SAMN05421512_105109</name>
</gene>
<protein>
    <submittedName>
        <fullName evidence="3">Putative tricarboxylic transport membrane protein</fullName>
    </submittedName>
</protein>
<feature type="domain" description="DUF112" evidence="2">
    <location>
        <begin position="17"/>
        <end position="438"/>
    </location>
</feature>
<dbReference type="Proteomes" id="UP000219331">
    <property type="component" value="Unassembled WGS sequence"/>
</dbReference>
<keyword evidence="1" id="KW-1133">Transmembrane helix</keyword>
<dbReference type="OrthoDB" id="9791872at2"/>
<feature type="transmembrane region" description="Helical" evidence="1">
    <location>
        <begin position="144"/>
        <end position="161"/>
    </location>
</feature>
<evidence type="ECO:0000259" key="2">
    <source>
        <dbReference type="Pfam" id="PF01970"/>
    </source>
</evidence>
<feature type="transmembrane region" description="Helical" evidence="1">
    <location>
        <begin position="317"/>
        <end position="340"/>
    </location>
</feature>
<feature type="transmembrane region" description="Helical" evidence="1">
    <location>
        <begin position="39"/>
        <end position="65"/>
    </location>
</feature>
<keyword evidence="1" id="KW-0472">Membrane</keyword>
<evidence type="ECO:0000256" key="1">
    <source>
        <dbReference type="SAM" id="Phobius"/>
    </source>
</evidence>
<accession>A0A285SFH0</accession>
<feature type="transmembrane region" description="Helical" evidence="1">
    <location>
        <begin position="167"/>
        <end position="184"/>
    </location>
</feature>
<dbReference type="Pfam" id="PF01970">
    <property type="entry name" value="TctA"/>
    <property type="match status" value="1"/>
</dbReference>
<dbReference type="EMBL" id="OBML01000005">
    <property type="protein sequence ID" value="SOC06501.1"/>
    <property type="molecule type" value="Genomic_DNA"/>
</dbReference>
<keyword evidence="1" id="KW-0812">Transmembrane</keyword>
<feature type="transmembrane region" description="Helical" evidence="1">
    <location>
        <begin position="7"/>
        <end position="33"/>
    </location>
</feature>